<dbReference type="SUPFAM" id="SSF50129">
    <property type="entry name" value="GroES-like"/>
    <property type="match status" value="1"/>
</dbReference>
<dbReference type="SUPFAM" id="SSF51735">
    <property type="entry name" value="NAD(P)-binding Rossmann-fold domains"/>
    <property type="match status" value="1"/>
</dbReference>
<sequence length="324" mass="35006">MKAAVIYKKGEMPKYAEFATPIPQNENEILLSVKAVAITNLDKAKASGKHYSSENKNHQSGTLIGSDGIGLLEDGTRVYARGITGTIAEKAVVEKNRMVKLPEGISNAVAAAMPNAIAGSAMALRFRAGIQPGETVLINGATGFTGQMAIQIAQYYGAKNIIVTGRNEKTLQSLLELGANEIISLQQDDESIVKQLKEIHQNTPIAIILDYLWGHSAELIFTALKGNGSFTNKVRFVSIGSISGENIQLSSGILRSVDLQLSGSGLGSWTKEEVKLLLSEILPEMFLLAAQKKLTVNIEEISLIDIEKMWNKEVSDGKRLVVNI</sequence>
<evidence type="ECO:0000313" key="2">
    <source>
        <dbReference type="EMBL" id="PXY39372.1"/>
    </source>
</evidence>
<dbReference type="Gene3D" id="3.90.180.10">
    <property type="entry name" value="Medium-chain alcohol dehydrogenases, catalytic domain"/>
    <property type="match status" value="1"/>
</dbReference>
<accession>A0A2V4BLF8</accession>
<dbReference type="InterPro" id="IPR020843">
    <property type="entry name" value="ER"/>
</dbReference>
<protein>
    <submittedName>
        <fullName evidence="2">Alcohol dehydrogenase</fullName>
    </submittedName>
</protein>
<dbReference type="PANTHER" id="PTHR43677:SF11">
    <property type="entry name" value="ZINC-CONTAINING ALCOHOL DEHYDROGENASE"/>
    <property type="match status" value="1"/>
</dbReference>
<dbReference type="OrthoDB" id="9787435at2"/>
<dbReference type="Gene3D" id="3.40.50.720">
    <property type="entry name" value="NAD(P)-binding Rossmann-like Domain"/>
    <property type="match status" value="1"/>
</dbReference>
<keyword evidence="3" id="KW-1185">Reference proteome</keyword>
<name>A0A2V4BLF8_9FLAO</name>
<dbReference type="SMART" id="SM00829">
    <property type="entry name" value="PKS_ER"/>
    <property type="match status" value="1"/>
</dbReference>
<organism evidence="2 3">
    <name type="scientific">Flavobacterium cheongpyeongense</name>
    <dbReference type="NCBI Taxonomy" id="2212651"/>
    <lineage>
        <taxon>Bacteria</taxon>
        <taxon>Pseudomonadati</taxon>
        <taxon>Bacteroidota</taxon>
        <taxon>Flavobacteriia</taxon>
        <taxon>Flavobacteriales</taxon>
        <taxon>Flavobacteriaceae</taxon>
        <taxon>Flavobacterium</taxon>
    </lineage>
</organism>
<dbReference type="Proteomes" id="UP000247903">
    <property type="component" value="Unassembled WGS sequence"/>
</dbReference>
<dbReference type="Pfam" id="PF00107">
    <property type="entry name" value="ADH_zinc_N"/>
    <property type="match status" value="1"/>
</dbReference>
<evidence type="ECO:0000259" key="1">
    <source>
        <dbReference type="SMART" id="SM00829"/>
    </source>
</evidence>
<feature type="domain" description="Enoyl reductase (ER)" evidence="1">
    <location>
        <begin position="10"/>
        <end position="322"/>
    </location>
</feature>
<comment type="caution">
    <text evidence="2">The sequence shown here is derived from an EMBL/GenBank/DDBJ whole genome shotgun (WGS) entry which is preliminary data.</text>
</comment>
<gene>
    <name evidence="2" type="ORF">DMB65_17970</name>
</gene>
<dbReference type="GO" id="GO:0016491">
    <property type="term" value="F:oxidoreductase activity"/>
    <property type="evidence" value="ECO:0007669"/>
    <property type="project" value="InterPro"/>
</dbReference>
<reference evidence="2 3" key="1">
    <citation type="submission" date="2018-05" db="EMBL/GenBank/DDBJ databases">
        <title>Flavobacterium sp. strain IMCC34759, incomplete genome.</title>
        <authorList>
            <person name="Joung Y."/>
            <person name="Cho J."/>
        </authorList>
    </citation>
    <scope>NUCLEOTIDE SEQUENCE [LARGE SCALE GENOMIC DNA]</scope>
    <source>
        <strain evidence="2 3">IMCC34759</strain>
    </source>
</reference>
<dbReference type="InterPro" id="IPR036291">
    <property type="entry name" value="NAD(P)-bd_dom_sf"/>
</dbReference>
<dbReference type="InterPro" id="IPR051397">
    <property type="entry name" value="Zn-ADH-like_protein"/>
</dbReference>
<dbReference type="EMBL" id="QJHK01000019">
    <property type="protein sequence ID" value="PXY39372.1"/>
    <property type="molecule type" value="Genomic_DNA"/>
</dbReference>
<dbReference type="AlphaFoldDB" id="A0A2V4BLF8"/>
<dbReference type="InterPro" id="IPR011032">
    <property type="entry name" value="GroES-like_sf"/>
</dbReference>
<evidence type="ECO:0000313" key="3">
    <source>
        <dbReference type="Proteomes" id="UP000247903"/>
    </source>
</evidence>
<proteinExistence type="predicted"/>
<dbReference type="RefSeq" id="WP_110308003.1">
    <property type="nucleotide sequence ID" value="NZ_QJHK01000019.1"/>
</dbReference>
<dbReference type="PANTHER" id="PTHR43677">
    <property type="entry name" value="SHORT-CHAIN DEHYDROGENASE/REDUCTASE"/>
    <property type="match status" value="1"/>
</dbReference>
<dbReference type="InterPro" id="IPR013149">
    <property type="entry name" value="ADH-like_C"/>
</dbReference>